<dbReference type="Gene3D" id="3.40.50.1820">
    <property type="entry name" value="alpha/beta hydrolase"/>
    <property type="match status" value="1"/>
</dbReference>
<gene>
    <name evidence="2" type="ORF">Q7514_17265</name>
</gene>
<dbReference type="EMBL" id="JAUTXY010000007">
    <property type="protein sequence ID" value="MEE2059270.1"/>
    <property type="molecule type" value="Genomic_DNA"/>
</dbReference>
<sequence>MGIADFVSKAAHNAWSLFVADGVAEPHRTPSVVVGDGPHRTLRRFGPEDAGDPVLLVTPLAASPTCFDLMPEQSLAAYLVGLGRSVFLIEYGEMTDDDRDLGLEYWIDDVLPEAIHRVAELSGGRKVDIVAWSIAGSLTLLTSAAHPELPVRSITTFGTPIDYEKIPLMVLPRLAGRYLAEPAIDVADHLFGGIPAPVVRIAYRITAIEREVRRPWFVAANIADREKLARMERVDRFQNEIEGYAGRVFRQLAVQVTVGNELTTGRLQLGGRVVELADVDVPVLALGGTDDVLAPIPSVEPVTSVLTGAPRVRCVRVPGTHLGILAGTTAPATSWVELTAFLDNPLGEGPDGAGPVPAAAGESESTASETRAH</sequence>
<name>A0ABU7LCI6_9NOCA</name>
<dbReference type="InterPro" id="IPR029058">
    <property type="entry name" value="AB_hydrolase_fold"/>
</dbReference>
<dbReference type="SUPFAM" id="SSF53474">
    <property type="entry name" value="alpha/beta-Hydrolases"/>
    <property type="match status" value="1"/>
</dbReference>
<dbReference type="InterPro" id="IPR051321">
    <property type="entry name" value="PHA/PHB_synthase"/>
</dbReference>
<feature type="region of interest" description="Disordered" evidence="1">
    <location>
        <begin position="346"/>
        <end position="373"/>
    </location>
</feature>
<evidence type="ECO:0000313" key="2">
    <source>
        <dbReference type="EMBL" id="MEE2059270.1"/>
    </source>
</evidence>
<dbReference type="Proteomes" id="UP001336020">
    <property type="component" value="Unassembled WGS sequence"/>
</dbReference>
<evidence type="ECO:0000256" key="1">
    <source>
        <dbReference type="SAM" id="MobiDB-lite"/>
    </source>
</evidence>
<feature type="compositionally biased region" description="Low complexity" evidence="1">
    <location>
        <begin position="353"/>
        <end position="373"/>
    </location>
</feature>
<dbReference type="PANTHER" id="PTHR36837:SF2">
    <property type="entry name" value="POLY(3-HYDROXYALKANOATE) POLYMERASE SUBUNIT PHAC"/>
    <property type="match status" value="1"/>
</dbReference>
<keyword evidence="2" id="KW-0378">Hydrolase</keyword>
<comment type="caution">
    <text evidence="2">The sequence shown here is derived from an EMBL/GenBank/DDBJ whole genome shotgun (WGS) entry which is preliminary data.</text>
</comment>
<dbReference type="RefSeq" id="WP_330134509.1">
    <property type="nucleotide sequence ID" value="NZ_JAUTXY010000007.1"/>
</dbReference>
<accession>A0ABU7LCI6</accession>
<organism evidence="2 3">
    <name type="scientific">Rhodococcus artemisiae</name>
    <dbReference type="NCBI Taxonomy" id="714159"/>
    <lineage>
        <taxon>Bacteria</taxon>
        <taxon>Bacillati</taxon>
        <taxon>Actinomycetota</taxon>
        <taxon>Actinomycetes</taxon>
        <taxon>Mycobacteriales</taxon>
        <taxon>Nocardiaceae</taxon>
        <taxon>Rhodococcus</taxon>
    </lineage>
</organism>
<keyword evidence="3" id="KW-1185">Reference proteome</keyword>
<dbReference type="PANTHER" id="PTHR36837">
    <property type="entry name" value="POLY(3-HYDROXYALKANOATE) POLYMERASE SUBUNIT PHAC"/>
    <property type="match status" value="1"/>
</dbReference>
<evidence type="ECO:0000313" key="3">
    <source>
        <dbReference type="Proteomes" id="UP001336020"/>
    </source>
</evidence>
<reference evidence="2 3" key="1">
    <citation type="submission" date="2023-07" db="EMBL/GenBank/DDBJ databases">
        <authorList>
            <person name="Girao M."/>
            <person name="Carvalho M.F."/>
        </authorList>
    </citation>
    <scope>NUCLEOTIDE SEQUENCE [LARGE SCALE GENOMIC DNA]</scope>
    <source>
        <strain evidence="2 3">YIM65754</strain>
    </source>
</reference>
<protein>
    <submittedName>
        <fullName evidence="2">Alpha/beta hydrolase</fullName>
    </submittedName>
</protein>
<dbReference type="GO" id="GO:0016787">
    <property type="term" value="F:hydrolase activity"/>
    <property type="evidence" value="ECO:0007669"/>
    <property type="project" value="UniProtKB-KW"/>
</dbReference>
<proteinExistence type="predicted"/>